<evidence type="ECO:0008006" key="4">
    <source>
        <dbReference type="Google" id="ProtNLM"/>
    </source>
</evidence>
<feature type="transmembrane region" description="Helical" evidence="1">
    <location>
        <begin position="21"/>
        <end position="39"/>
    </location>
</feature>
<reference evidence="2" key="1">
    <citation type="submission" date="2020-10" db="EMBL/GenBank/DDBJ databases">
        <authorList>
            <person name="Gilroy R."/>
        </authorList>
    </citation>
    <scope>NUCLEOTIDE SEQUENCE</scope>
    <source>
        <strain evidence="2">ChiSjej1B19-3389</strain>
    </source>
</reference>
<dbReference type="EMBL" id="DVFW01000031">
    <property type="protein sequence ID" value="HIQ81023.1"/>
    <property type="molecule type" value="Genomic_DNA"/>
</dbReference>
<reference evidence="2" key="2">
    <citation type="journal article" date="2021" name="PeerJ">
        <title>Extensive microbial diversity within the chicken gut microbiome revealed by metagenomics and culture.</title>
        <authorList>
            <person name="Gilroy R."/>
            <person name="Ravi A."/>
            <person name="Getino M."/>
            <person name="Pursley I."/>
            <person name="Horton D.L."/>
            <person name="Alikhan N.F."/>
            <person name="Baker D."/>
            <person name="Gharbi K."/>
            <person name="Hall N."/>
            <person name="Watson M."/>
            <person name="Adriaenssens E.M."/>
            <person name="Foster-Nyarko E."/>
            <person name="Jarju S."/>
            <person name="Secka A."/>
            <person name="Antonio M."/>
            <person name="Oren A."/>
            <person name="Chaudhuri R.R."/>
            <person name="La Ragione R."/>
            <person name="Hildebrand F."/>
            <person name="Pallen M.J."/>
        </authorList>
    </citation>
    <scope>NUCLEOTIDE SEQUENCE</scope>
    <source>
        <strain evidence="2">ChiSjej1B19-3389</strain>
    </source>
</reference>
<gene>
    <name evidence="2" type="ORF">IAD32_07040</name>
</gene>
<keyword evidence="1" id="KW-0812">Transmembrane</keyword>
<name>A0A9D1CUY9_9FIRM</name>
<feature type="transmembrane region" description="Helical" evidence="1">
    <location>
        <begin position="45"/>
        <end position="61"/>
    </location>
</feature>
<organism evidence="2 3">
    <name type="scientific">Candidatus Scatavimonas merdigallinarum</name>
    <dbReference type="NCBI Taxonomy" id="2840914"/>
    <lineage>
        <taxon>Bacteria</taxon>
        <taxon>Bacillati</taxon>
        <taxon>Bacillota</taxon>
        <taxon>Clostridia</taxon>
        <taxon>Eubacteriales</taxon>
        <taxon>Oscillospiraceae</taxon>
        <taxon>Oscillospiraceae incertae sedis</taxon>
        <taxon>Candidatus Scatavimonas</taxon>
    </lineage>
</organism>
<accession>A0A9D1CUY9</accession>
<keyword evidence="1" id="KW-0472">Membrane</keyword>
<comment type="caution">
    <text evidence="2">The sequence shown here is derived from an EMBL/GenBank/DDBJ whole genome shotgun (WGS) entry which is preliminary data.</text>
</comment>
<dbReference type="AlphaFoldDB" id="A0A9D1CUY9"/>
<protein>
    <recommendedName>
        <fullName evidence="4">Zn-finger containing protein</fullName>
    </recommendedName>
</protein>
<keyword evidence="1" id="KW-1133">Transmembrane helix</keyword>
<evidence type="ECO:0000313" key="3">
    <source>
        <dbReference type="Proteomes" id="UP000886787"/>
    </source>
</evidence>
<dbReference type="Proteomes" id="UP000886787">
    <property type="component" value="Unassembled WGS sequence"/>
</dbReference>
<evidence type="ECO:0000313" key="2">
    <source>
        <dbReference type="EMBL" id="HIQ81023.1"/>
    </source>
</evidence>
<proteinExistence type="predicted"/>
<sequence>MLYTLRQKLLIFMSGRNGVDRLCFALLILYLILGIVNLFFKTLVLQVLMLLVLAYLVFRILSKNVYRRSLECEKFDYIWKMVKNACKTLYLRLRDIKTHRYRKCPACKAILRLPKKKGKHTAVCPKCKNEFSVNIQF</sequence>
<evidence type="ECO:0000256" key="1">
    <source>
        <dbReference type="SAM" id="Phobius"/>
    </source>
</evidence>